<evidence type="ECO:0000256" key="3">
    <source>
        <dbReference type="ARBA" id="ARBA00022801"/>
    </source>
</evidence>
<dbReference type="Proteomes" id="UP000601223">
    <property type="component" value="Unassembled WGS sequence"/>
</dbReference>
<dbReference type="PANTHER" id="PTHR23221:SF7">
    <property type="entry name" value="PHOSPHATIDYLINOSITOL-GLYCAN-SPECIFIC PHOSPHOLIPASE D"/>
    <property type="match status" value="1"/>
</dbReference>
<dbReference type="PROSITE" id="PS51470">
    <property type="entry name" value="FG_GAP"/>
    <property type="match status" value="3"/>
</dbReference>
<dbReference type="Pfam" id="PF01839">
    <property type="entry name" value="FG-GAP"/>
    <property type="match status" value="3"/>
</dbReference>
<dbReference type="InterPro" id="IPR013517">
    <property type="entry name" value="FG-GAP"/>
</dbReference>
<name>A0A8J3JE69_9ACTN</name>
<evidence type="ECO:0000256" key="5">
    <source>
        <dbReference type="SAM" id="SignalP"/>
    </source>
</evidence>
<keyword evidence="4" id="KW-0325">Glycoprotein</keyword>
<evidence type="ECO:0000256" key="2">
    <source>
        <dbReference type="ARBA" id="ARBA00022737"/>
    </source>
</evidence>
<gene>
    <name evidence="6" type="ORF">Cba03nite_46460</name>
</gene>
<evidence type="ECO:0008006" key="8">
    <source>
        <dbReference type="Google" id="ProtNLM"/>
    </source>
</evidence>
<dbReference type="InterPro" id="IPR028994">
    <property type="entry name" value="Integrin_alpha_N"/>
</dbReference>
<evidence type="ECO:0000313" key="7">
    <source>
        <dbReference type="Proteomes" id="UP000601223"/>
    </source>
</evidence>
<accession>A0A8J3JE69</accession>
<proteinExistence type="predicted"/>
<dbReference type="SMART" id="SM00191">
    <property type="entry name" value="Int_alpha"/>
    <property type="match status" value="6"/>
</dbReference>
<dbReference type="GO" id="GO:0016787">
    <property type="term" value="F:hydrolase activity"/>
    <property type="evidence" value="ECO:0007669"/>
    <property type="project" value="UniProtKB-KW"/>
</dbReference>
<dbReference type="RefSeq" id="WP_203749915.1">
    <property type="nucleotide sequence ID" value="NZ_BONF01000028.1"/>
</dbReference>
<dbReference type="Gene3D" id="2.130.10.130">
    <property type="entry name" value="Integrin alpha, N-terminal"/>
    <property type="match status" value="3"/>
</dbReference>
<feature type="chain" id="PRO_5035294328" description="FG-GAP repeat protein" evidence="5">
    <location>
        <begin position="32"/>
        <end position="519"/>
    </location>
</feature>
<dbReference type="SUPFAM" id="SSF69318">
    <property type="entry name" value="Integrin alpha N-terminal domain"/>
    <property type="match status" value="2"/>
</dbReference>
<sequence>MRSTRIATGATAAVAALVAAQLTAVSPAAGAAPIGYASIYSARDHVNELRMACDVPLPVHGGGGRGHTRSDFDGDLSEDIVSFGTNEVTGNRLVVVRLTGQRCVFYGPAVKDSIEAVATGDLDHDGFDDLVLGMPGHAAGAGAVWVVPGFQAGLNISFSTYWEQNTEGVPGGGNAGDRFGAALALGDITGDGYADLAIGAPGETSGAYPGEGAVTVLYGSATGLTVTGAQRFHTGLASVPGAPAGPDENFGRALAIGDVTGDGNGDLAIGSAVGGGNVLLLPGTDDGLVTTGADVVTGTELSSANVVVHGFGTQLTVADVTGDGLAEVIAGTPDSDVKGKAAAGAVVVLEGRPGGIAAASRQLLGQGSAPGIPGTPTAGDRFGAAVATGEINGTAPFDLAIGAPGEDVSTHADGGVVAIVPGAAVLGAGSTQLSLSSIGLTNQTDGRFGQWLTVIDRWHDNNQGDLIVGHPGATGGTLPQNGALYIFQGVPGGQQFGEQTPAHYVQTPTDVILGSFGRP</sequence>
<dbReference type="AlphaFoldDB" id="A0A8J3JE69"/>
<evidence type="ECO:0000256" key="1">
    <source>
        <dbReference type="ARBA" id="ARBA00022729"/>
    </source>
</evidence>
<comment type="caution">
    <text evidence="6">The sequence shown here is derived from an EMBL/GenBank/DDBJ whole genome shotgun (WGS) entry which is preliminary data.</text>
</comment>
<reference evidence="6 7" key="1">
    <citation type="submission" date="2021-01" db="EMBL/GenBank/DDBJ databases">
        <title>Whole genome shotgun sequence of Catellatospora bangladeshensis NBRC 107357.</title>
        <authorList>
            <person name="Komaki H."/>
            <person name="Tamura T."/>
        </authorList>
    </citation>
    <scope>NUCLEOTIDE SEQUENCE [LARGE SCALE GENOMIC DNA]</scope>
    <source>
        <strain evidence="6 7">NBRC 107357</strain>
    </source>
</reference>
<dbReference type="InterPro" id="IPR013519">
    <property type="entry name" value="Int_alpha_beta-p"/>
</dbReference>
<keyword evidence="1 5" id="KW-0732">Signal</keyword>
<dbReference type="PANTHER" id="PTHR23221">
    <property type="entry name" value="GLYCOSYLPHOSPHATIDYLINOSITOL PHOSPHOLIPASE D"/>
    <property type="match status" value="1"/>
</dbReference>
<feature type="signal peptide" evidence="5">
    <location>
        <begin position="1"/>
        <end position="31"/>
    </location>
</feature>
<keyword evidence="2" id="KW-0677">Repeat</keyword>
<organism evidence="6 7">
    <name type="scientific">Catellatospora bangladeshensis</name>
    <dbReference type="NCBI Taxonomy" id="310355"/>
    <lineage>
        <taxon>Bacteria</taxon>
        <taxon>Bacillati</taxon>
        <taxon>Actinomycetota</taxon>
        <taxon>Actinomycetes</taxon>
        <taxon>Micromonosporales</taxon>
        <taxon>Micromonosporaceae</taxon>
        <taxon>Catellatospora</taxon>
    </lineage>
</organism>
<keyword evidence="7" id="KW-1185">Reference proteome</keyword>
<evidence type="ECO:0000313" key="6">
    <source>
        <dbReference type="EMBL" id="GIF83297.1"/>
    </source>
</evidence>
<protein>
    <recommendedName>
        <fullName evidence="8">FG-GAP repeat protein</fullName>
    </recommendedName>
</protein>
<evidence type="ECO:0000256" key="4">
    <source>
        <dbReference type="ARBA" id="ARBA00023180"/>
    </source>
</evidence>
<dbReference type="EMBL" id="BONF01000028">
    <property type="protein sequence ID" value="GIF83297.1"/>
    <property type="molecule type" value="Genomic_DNA"/>
</dbReference>
<keyword evidence="3" id="KW-0378">Hydrolase</keyword>